<gene>
    <name evidence="1" type="ORF">KZJ38_25450</name>
</gene>
<name>A0ABX8UVR2_9BURK</name>
<keyword evidence="2" id="KW-1185">Reference proteome</keyword>
<evidence type="ECO:0000313" key="1">
    <source>
        <dbReference type="EMBL" id="QYD73024.1"/>
    </source>
</evidence>
<dbReference type="EMBL" id="CP080096">
    <property type="protein sequence ID" value="QYD73024.1"/>
    <property type="molecule type" value="Genomic_DNA"/>
</dbReference>
<dbReference type="RefSeq" id="WP_219802551.1">
    <property type="nucleotide sequence ID" value="NZ_CP080096.1"/>
</dbReference>
<evidence type="ECO:0000313" key="2">
    <source>
        <dbReference type="Proteomes" id="UP000826462"/>
    </source>
</evidence>
<organism evidence="1 2">
    <name type="scientific">Paraburkholderia edwinii</name>
    <dbReference type="NCBI Taxonomy" id="2861782"/>
    <lineage>
        <taxon>Bacteria</taxon>
        <taxon>Pseudomonadati</taxon>
        <taxon>Pseudomonadota</taxon>
        <taxon>Betaproteobacteria</taxon>
        <taxon>Burkholderiales</taxon>
        <taxon>Burkholderiaceae</taxon>
        <taxon>Paraburkholderia</taxon>
    </lineage>
</organism>
<dbReference type="Proteomes" id="UP000826462">
    <property type="component" value="Chromosome 2"/>
</dbReference>
<reference evidence="1 2" key="1">
    <citation type="submission" date="2021-07" db="EMBL/GenBank/DDBJ databases">
        <title>Paraburkholderia edwinii protects Aspergillus sp. from phenazines by acting as a toxin sponge.</title>
        <authorList>
            <person name="Dahlstrom K.M."/>
            <person name="Newman D.K."/>
        </authorList>
    </citation>
    <scope>NUCLEOTIDE SEQUENCE [LARGE SCALE GENOMIC DNA]</scope>
    <source>
        <strain evidence="1 2">Pe01</strain>
    </source>
</reference>
<proteinExistence type="predicted"/>
<protein>
    <submittedName>
        <fullName evidence="1">Uncharacterized protein</fullName>
    </submittedName>
</protein>
<accession>A0ABX8UVR2</accession>
<sequence length="69" mass="8097">MWKKLVHLFMKWTFGKDSGDTGIDVAAWMDEGRAAYKTKAACPYARGTRQHKAWMRGRSEAEREDMMLW</sequence>